<dbReference type="OrthoDB" id="2213137at2759"/>
<feature type="transmembrane region" description="Helical" evidence="1">
    <location>
        <begin position="520"/>
        <end position="538"/>
    </location>
</feature>
<dbReference type="SUPFAM" id="SSF103473">
    <property type="entry name" value="MFS general substrate transporter"/>
    <property type="match status" value="1"/>
</dbReference>
<evidence type="ECO:0000256" key="1">
    <source>
        <dbReference type="SAM" id="Phobius"/>
    </source>
</evidence>
<accession>A0A8X6QW45</accession>
<feature type="transmembrane region" description="Helical" evidence="1">
    <location>
        <begin position="482"/>
        <end position="500"/>
    </location>
</feature>
<keyword evidence="1" id="KW-1133">Transmembrane helix</keyword>
<dbReference type="InterPro" id="IPR050327">
    <property type="entry name" value="Proton-linked_MCT"/>
</dbReference>
<comment type="caution">
    <text evidence="2">The sequence shown here is derived from an EMBL/GenBank/DDBJ whole genome shotgun (WGS) entry which is preliminary data.</text>
</comment>
<dbReference type="GO" id="GO:0008028">
    <property type="term" value="F:monocarboxylic acid transmembrane transporter activity"/>
    <property type="evidence" value="ECO:0007669"/>
    <property type="project" value="TreeGrafter"/>
</dbReference>
<dbReference type="InterPro" id="IPR011701">
    <property type="entry name" value="MFS"/>
</dbReference>
<organism evidence="2 3">
    <name type="scientific">Nephila pilipes</name>
    <name type="common">Giant wood spider</name>
    <name type="synonym">Nephila maculata</name>
    <dbReference type="NCBI Taxonomy" id="299642"/>
    <lineage>
        <taxon>Eukaryota</taxon>
        <taxon>Metazoa</taxon>
        <taxon>Ecdysozoa</taxon>
        <taxon>Arthropoda</taxon>
        <taxon>Chelicerata</taxon>
        <taxon>Arachnida</taxon>
        <taxon>Araneae</taxon>
        <taxon>Araneomorphae</taxon>
        <taxon>Entelegynae</taxon>
        <taxon>Araneoidea</taxon>
        <taxon>Nephilidae</taxon>
        <taxon>Nephila</taxon>
    </lineage>
</organism>
<keyword evidence="1" id="KW-0472">Membrane</keyword>
<dbReference type="Gene3D" id="1.20.1250.20">
    <property type="entry name" value="MFS general substrate transporter like domains"/>
    <property type="match status" value="2"/>
</dbReference>
<evidence type="ECO:0000313" key="2">
    <source>
        <dbReference type="EMBL" id="GFU47589.1"/>
    </source>
</evidence>
<name>A0A8X6QW45_NEPPI</name>
<gene>
    <name evidence="2" type="primary">NCL1_22065</name>
    <name evidence="2" type="ORF">NPIL_648311</name>
</gene>
<dbReference type="InterPro" id="IPR036259">
    <property type="entry name" value="MFS_trans_sf"/>
</dbReference>
<dbReference type="PANTHER" id="PTHR11360:SF303">
    <property type="entry name" value="MAJOR FACILITATOR SUPERFAMILY (MFS) PROFILE DOMAIN-CONTAINING PROTEIN"/>
    <property type="match status" value="1"/>
</dbReference>
<feature type="transmembrane region" description="Helical" evidence="1">
    <location>
        <begin position="165"/>
        <end position="184"/>
    </location>
</feature>
<evidence type="ECO:0000313" key="3">
    <source>
        <dbReference type="Proteomes" id="UP000887013"/>
    </source>
</evidence>
<feature type="transmembrane region" description="Helical" evidence="1">
    <location>
        <begin position="38"/>
        <end position="67"/>
    </location>
</feature>
<keyword evidence="1" id="KW-0812">Transmembrane</keyword>
<dbReference type="Pfam" id="PF07690">
    <property type="entry name" value="MFS_1"/>
    <property type="match status" value="2"/>
</dbReference>
<sequence>MVSISCLKSGDQRMVATKPNEGKTRRTRQVDGPDGTSAWIVAVATCLINFIMAGLGRMSGILFVAFIETYGVDRRSASMPSSVRSSTGNLLGPVVGILGQKYGARSITMIGGIVATTSAVTCFLVNDITWVTILWGGLNGLGNALTVTLPQVVIGQYFDKYQTTASGMAFSGGCLGSFLFPVLLENLIHEYGLGGTFLILGGIIMHTIPAAMILRKPSWLRSKKAETSGVDDVECSKTKLTLDQYYMSDVRKELVKRGTIAEVPRNGPNLDILKQNSELVMKLLETVSAKGTEWTNCTDIDEKSRLHLESYLWAELHDVFRSIEEPEGNSRQLNLTLTRQDIFNDFYQKEPLKPVSSNRQFLAVDQPFVPGSLKKCSSVPDLAKASNNCNILHKLKDLYEMKLSDILAACPKENKRIILRVSRELKKLYHVSTRSGTCGKLAVDTNTFQNEILKKREHAEMDHSNSFFDHILTAFKLYLKPMFLVICLCRAVHFIAFIPAMTTVVDFVMDKGLIEQDGKYAIAALSLGDLLGRLCFGWVTDKGYLSMSKFMMTVMIAQGASTAFLPLMNTRLTIFVVLGIFGMLEGSLFVRHPVLISTYMDSHEQSIAMGCVNFISGLLGFGMPLYIGYFRDTLGSYDYIFHINGTMGACVGLLWIFEPYFLRSSPQKSDKLDNEKV</sequence>
<dbReference type="PANTHER" id="PTHR11360">
    <property type="entry name" value="MONOCARBOXYLATE TRANSPORTER"/>
    <property type="match status" value="1"/>
</dbReference>
<feature type="transmembrane region" description="Helical" evidence="1">
    <location>
        <begin position="196"/>
        <end position="214"/>
    </location>
</feature>
<feature type="transmembrane region" description="Helical" evidence="1">
    <location>
        <begin position="606"/>
        <end position="627"/>
    </location>
</feature>
<protein>
    <submittedName>
        <fullName evidence="2">Monocarboxylate transporter 5</fullName>
    </submittedName>
</protein>
<feature type="transmembrane region" description="Helical" evidence="1">
    <location>
        <begin position="107"/>
        <end position="126"/>
    </location>
</feature>
<feature type="transmembrane region" description="Helical" evidence="1">
    <location>
        <begin position="132"/>
        <end position="153"/>
    </location>
</feature>
<feature type="transmembrane region" description="Helical" evidence="1">
    <location>
        <begin position="574"/>
        <end position="594"/>
    </location>
</feature>
<dbReference type="Proteomes" id="UP000887013">
    <property type="component" value="Unassembled WGS sequence"/>
</dbReference>
<dbReference type="AlphaFoldDB" id="A0A8X6QW45"/>
<reference evidence="2" key="1">
    <citation type="submission" date="2020-08" db="EMBL/GenBank/DDBJ databases">
        <title>Multicomponent nature underlies the extraordinary mechanical properties of spider dragline silk.</title>
        <authorList>
            <person name="Kono N."/>
            <person name="Nakamura H."/>
            <person name="Mori M."/>
            <person name="Yoshida Y."/>
            <person name="Ohtoshi R."/>
            <person name="Malay A.D."/>
            <person name="Moran D.A.P."/>
            <person name="Tomita M."/>
            <person name="Numata K."/>
            <person name="Arakawa K."/>
        </authorList>
    </citation>
    <scope>NUCLEOTIDE SEQUENCE</scope>
</reference>
<feature type="transmembrane region" description="Helical" evidence="1">
    <location>
        <begin position="550"/>
        <end position="568"/>
    </location>
</feature>
<keyword evidence="3" id="KW-1185">Reference proteome</keyword>
<dbReference type="EMBL" id="BMAW01086498">
    <property type="protein sequence ID" value="GFU47589.1"/>
    <property type="molecule type" value="Genomic_DNA"/>
</dbReference>
<feature type="transmembrane region" description="Helical" evidence="1">
    <location>
        <begin position="639"/>
        <end position="662"/>
    </location>
</feature>
<proteinExistence type="predicted"/>